<keyword evidence="2" id="KW-0975">Bacterial flagellum</keyword>
<dbReference type="SUPFAM" id="SSF117143">
    <property type="entry name" value="Flagellar hook protein flgE"/>
    <property type="match status" value="1"/>
</dbReference>
<dbReference type="Pfam" id="PF00460">
    <property type="entry name" value="Flg_bb_rod"/>
    <property type="match status" value="1"/>
</dbReference>
<dbReference type="GO" id="GO:0071978">
    <property type="term" value="P:bacterial-type flagellum-dependent swarming motility"/>
    <property type="evidence" value="ECO:0007669"/>
    <property type="project" value="TreeGrafter"/>
</dbReference>
<evidence type="ECO:0000313" key="6">
    <source>
        <dbReference type="EMBL" id="KPL59341.1"/>
    </source>
</evidence>
<dbReference type="InterPro" id="IPR010930">
    <property type="entry name" value="Flg_bb/hook_C_dom"/>
</dbReference>
<evidence type="ECO:0000259" key="3">
    <source>
        <dbReference type="Pfam" id="PF00460"/>
    </source>
</evidence>
<feature type="domain" description="Flagellar basal body rod protein N-terminal" evidence="3">
    <location>
        <begin position="7"/>
        <end position="35"/>
    </location>
</feature>
<dbReference type="Pfam" id="PF22692">
    <property type="entry name" value="LlgE_F_G_D1"/>
    <property type="match status" value="1"/>
</dbReference>
<dbReference type="OrthoDB" id="9804559at2"/>
<evidence type="ECO:0000313" key="7">
    <source>
        <dbReference type="Proteomes" id="UP000050398"/>
    </source>
</evidence>
<dbReference type="NCBIfam" id="TIGR03506">
    <property type="entry name" value="FlgEFG_subfam"/>
    <property type="match status" value="1"/>
</dbReference>
<accession>A0A0P6W1P8</accession>
<dbReference type="PANTHER" id="PTHR30435:SF19">
    <property type="entry name" value="FLAGELLAR BASAL-BODY ROD PROTEIN FLGG"/>
    <property type="match status" value="1"/>
</dbReference>
<dbReference type="InterPro" id="IPR037925">
    <property type="entry name" value="FlgE/F/G-like"/>
</dbReference>
<name>A0A0P6W1P8_9BACI</name>
<gene>
    <name evidence="6" type="ORF">AM506_12590</name>
</gene>
<dbReference type="RefSeq" id="WP_060672843.1">
    <property type="nucleotide sequence ID" value="NZ_LIXZ01000008.1"/>
</dbReference>
<dbReference type="GO" id="GO:0009425">
    <property type="term" value="C:bacterial-type flagellum basal body"/>
    <property type="evidence" value="ECO:0007669"/>
    <property type="project" value="UniProtKB-SubCell"/>
</dbReference>
<keyword evidence="6" id="KW-0969">Cilium</keyword>
<feature type="domain" description="Flagellar hook protein FlgE/F/G-like D1" evidence="5">
    <location>
        <begin position="103"/>
        <end position="172"/>
    </location>
</feature>
<keyword evidence="6" id="KW-0966">Cell projection</keyword>
<dbReference type="InterPro" id="IPR020013">
    <property type="entry name" value="Flagellar_FlgE/F/G"/>
</dbReference>
<feature type="domain" description="Flagellar basal-body/hook protein C-terminal" evidence="4">
    <location>
        <begin position="235"/>
        <end position="277"/>
    </location>
</feature>
<protein>
    <submittedName>
        <fullName evidence="6">Flagellar biosynthesis protein FlgG</fullName>
    </submittedName>
</protein>
<dbReference type="InterPro" id="IPR053967">
    <property type="entry name" value="LlgE_F_G-like_D1"/>
</dbReference>
<proteinExistence type="inferred from homology"/>
<dbReference type="AlphaFoldDB" id="A0A0P6W1P8"/>
<organism evidence="6 7">
    <name type="scientific">Rossellomorea vietnamensis</name>
    <dbReference type="NCBI Taxonomy" id="218284"/>
    <lineage>
        <taxon>Bacteria</taxon>
        <taxon>Bacillati</taxon>
        <taxon>Bacillota</taxon>
        <taxon>Bacilli</taxon>
        <taxon>Bacillales</taxon>
        <taxon>Bacillaceae</taxon>
        <taxon>Rossellomorea</taxon>
    </lineage>
</organism>
<dbReference type="Proteomes" id="UP000050398">
    <property type="component" value="Unassembled WGS sequence"/>
</dbReference>
<reference evidence="6 7" key="1">
    <citation type="submission" date="2015-08" db="EMBL/GenBank/DDBJ databases">
        <title>Draft Genome Sequence of Bacillus vietnamensis UCD-SED5.</title>
        <authorList>
            <person name="Lee R.D."/>
            <person name="Jospin G."/>
            <person name="Lang J.M."/>
            <person name="Coil D.A."/>
            <person name="Eisen J.A."/>
        </authorList>
    </citation>
    <scope>NUCLEOTIDE SEQUENCE [LARGE SCALE GENOMIC DNA]</scope>
    <source>
        <strain evidence="6 7">UCD-SED5</strain>
    </source>
</reference>
<keyword evidence="6" id="KW-0282">Flagellum</keyword>
<dbReference type="EMBL" id="LIXZ01000008">
    <property type="protein sequence ID" value="KPL59341.1"/>
    <property type="molecule type" value="Genomic_DNA"/>
</dbReference>
<comment type="caution">
    <text evidence="6">The sequence shown here is derived from an EMBL/GenBank/DDBJ whole genome shotgun (WGS) entry which is preliminary data.</text>
</comment>
<dbReference type="Pfam" id="PF06429">
    <property type="entry name" value="Flg_bbr_C"/>
    <property type="match status" value="1"/>
</dbReference>
<dbReference type="PANTHER" id="PTHR30435">
    <property type="entry name" value="FLAGELLAR PROTEIN"/>
    <property type="match status" value="1"/>
</dbReference>
<dbReference type="PATRIC" id="fig|218284.4.peg.4236"/>
<evidence type="ECO:0000259" key="5">
    <source>
        <dbReference type="Pfam" id="PF22692"/>
    </source>
</evidence>
<comment type="subcellular location">
    <subcellularLocation>
        <location evidence="2">Bacterial flagellum basal body</location>
    </subcellularLocation>
</comment>
<sequence length="280" mass="30360">MNRTMITATNTLGQLQKQMDMIGHNLSNADTNGYKRRDATFSEMLVQQVKNQGVDKFETGRLTPLGVREGNGAKLSQAQLILNQGSLKATGRSLDFALTNDRQFFKVLSQDTDTSAVRYTRDGAFFASPTGNGEMMLVNGSGLPVLDENDNYITFSEDASSFQLGDNGVLTVTGAGGGEERFNLGVVTVEKSQFLQQYGGNLLGFADNLDELGVTEDEVVTNVTGGARSDISMVQNSLEGSNVDISKEMTDMLSVQRSYQFQARSISLADQMMGLVNGIR</sequence>
<comment type="similarity">
    <text evidence="1 2">Belongs to the flagella basal body rod proteins family.</text>
</comment>
<evidence type="ECO:0000256" key="2">
    <source>
        <dbReference type="RuleBase" id="RU362116"/>
    </source>
</evidence>
<dbReference type="InterPro" id="IPR001444">
    <property type="entry name" value="Flag_bb_rod_N"/>
</dbReference>
<evidence type="ECO:0000259" key="4">
    <source>
        <dbReference type="Pfam" id="PF06429"/>
    </source>
</evidence>
<evidence type="ECO:0000256" key="1">
    <source>
        <dbReference type="ARBA" id="ARBA00009677"/>
    </source>
</evidence>
<dbReference type="eggNOG" id="COG4786">
    <property type="taxonomic scope" value="Bacteria"/>
</dbReference>